<reference evidence="2 3" key="3">
    <citation type="journal article" date="2010" name="BMC Genomics">
        <title>Transcriptome sequencing and comparative analysis of cucumber flowers with different sex types.</title>
        <authorList>
            <person name="Guo S."/>
            <person name="Zheng Y."/>
            <person name="Joung J.G."/>
            <person name="Liu S."/>
            <person name="Zhang Z."/>
            <person name="Crasta O.R."/>
            <person name="Sobral B.W."/>
            <person name="Xu Y."/>
            <person name="Huang S."/>
            <person name="Fei Z."/>
        </authorList>
    </citation>
    <scope>NUCLEOTIDE SEQUENCE [LARGE SCALE GENOMIC DNA]</scope>
    <source>
        <strain evidence="3">cv. 9930</strain>
    </source>
</reference>
<dbReference type="EMBL" id="CM002928">
    <property type="protein sequence ID" value="KGN44057.1"/>
    <property type="molecule type" value="Genomic_DNA"/>
</dbReference>
<keyword evidence="3" id="KW-1185">Reference proteome</keyword>
<sequence>MDYKHIQTVYPGEDEYDITGPNDTQIVLYDENLASKRKIKVEMPVQKLDAQETEKSEGSKNTELPVEESDESDEIYLNGSNITFVIIVNYL</sequence>
<name>A0A0A0K6Z8_CUCSA</name>
<dbReference type="AlphaFoldDB" id="A0A0A0K6Z8"/>
<reference evidence="2 3" key="1">
    <citation type="journal article" date="2009" name="Nat. Genet.">
        <title>The genome of the cucumber, Cucumis sativus L.</title>
        <authorList>
            <person name="Huang S."/>
            <person name="Li R."/>
            <person name="Zhang Z."/>
            <person name="Li L."/>
            <person name="Gu X."/>
            <person name="Fan W."/>
            <person name="Lucas W.J."/>
            <person name="Wang X."/>
            <person name="Xie B."/>
            <person name="Ni P."/>
            <person name="Ren Y."/>
            <person name="Zhu H."/>
            <person name="Li J."/>
            <person name="Lin K."/>
            <person name="Jin W."/>
            <person name="Fei Z."/>
            <person name="Li G."/>
            <person name="Staub J."/>
            <person name="Kilian A."/>
            <person name="van der Vossen E.A."/>
            <person name="Wu Y."/>
            <person name="Guo J."/>
            <person name="He J."/>
            <person name="Jia Z."/>
            <person name="Ren Y."/>
            <person name="Tian G."/>
            <person name="Lu Y."/>
            <person name="Ruan J."/>
            <person name="Qian W."/>
            <person name="Wang M."/>
            <person name="Huang Q."/>
            <person name="Li B."/>
            <person name="Xuan Z."/>
            <person name="Cao J."/>
            <person name="Asan"/>
            <person name="Wu Z."/>
            <person name="Zhang J."/>
            <person name="Cai Q."/>
            <person name="Bai Y."/>
            <person name="Zhao B."/>
            <person name="Han Y."/>
            <person name="Li Y."/>
            <person name="Li X."/>
            <person name="Wang S."/>
            <person name="Shi Q."/>
            <person name="Liu S."/>
            <person name="Cho W.K."/>
            <person name="Kim J.Y."/>
            <person name="Xu Y."/>
            <person name="Heller-Uszynska K."/>
            <person name="Miao H."/>
            <person name="Cheng Z."/>
            <person name="Zhang S."/>
            <person name="Wu J."/>
            <person name="Yang Y."/>
            <person name="Kang H."/>
            <person name="Li M."/>
            <person name="Liang H."/>
            <person name="Ren X."/>
            <person name="Shi Z."/>
            <person name="Wen M."/>
            <person name="Jian M."/>
            <person name="Yang H."/>
            <person name="Zhang G."/>
            <person name="Yang Z."/>
            <person name="Chen R."/>
            <person name="Liu S."/>
            <person name="Li J."/>
            <person name="Ma L."/>
            <person name="Liu H."/>
            <person name="Zhou Y."/>
            <person name="Zhao J."/>
            <person name="Fang X."/>
            <person name="Li G."/>
            <person name="Fang L."/>
            <person name="Li Y."/>
            <person name="Liu D."/>
            <person name="Zheng H."/>
            <person name="Zhang Y."/>
            <person name="Qin N."/>
            <person name="Li Z."/>
            <person name="Yang G."/>
            <person name="Yang S."/>
            <person name="Bolund L."/>
            <person name="Kristiansen K."/>
            <person name="Zheng H."/>
            <person name="Li S."/>
            <person name="Zhang X."/>
            <person name="Yang H."/>
            <person name="Wang J."/>
            <person name="Sun R."/>
            <person name="Zhang B."/>
            <person name="Jiang S."/>
            <person name="Wang J."/>
            <person name="Du Y."/>
            <person name="Li S."/>
        </authorList>
    </citation>
    <scope>NUCLEOTIDE SEQUENCE [LARGE SCALE GENOMIC DNA]</scope>
    <source>
        <strain evidence="3">cv. 9930</strain>
    </source>
</reference>
<feature type="compositionally biased region" description="Basic and acidic residues" evidence="1">
    <location>
        <begin position="49"/>
        <end position="60"/>
    </location>
</feature>
<gene>
    <name evidence="2" type="ORF">Csa_7G146490</name>
</gene>
<evidence type="ECO:0000256" key="1">
    <source>
        <dbReference type="SAM" id="MobiDB-lite"/>
    </source>
</evidence>
<evidence type="ECO:0000313" key="2">
    <source>
        <dbReference type="EMBL" id="KGN44057.1"/>
    </source>
</evidence>
<evidence type="ECO:0000313" key="3">
    <source>
        <dbReference type="Proteomes" id="UP000029981"/>
    </source>
</evidence>
<feature type="region of interest" description="Disordered" evidence="1">
    <location>
        <begin position="47"/>
        <end position="72"/>
    </location>
</feature>
<reference evidence="2 3" key="4">
    <citation type="journal article" date="2011" name="BMC Genomics">
        <title>RNA-Seq improves annotation of protein-coding genes in the cucumber genome.</title>
        <authorList>
            <person name="Li Z."/>
            <person name="Zhang Z."/>
            <person name="Yan P."/>
            <person name="Huang S."/>
            <person name="Fei Z."/>
            <person name="Lin K."/>
        </authorList>
    </citation>
    <scope>NUCLEOTIDE SEQUENCE [LARGE SCALE GENOMIC DNA]</scope>
    <source>
        <strain evidence="3">cv. 9930</strain>
    </source>
</reference>
<organism evidence="2 3">
    <name type="scientific">Cucumis sativus</name>
    <name type="common">Cucumber</name>
    <dbReference type="NCBI Taxonomy" id="3659"/>
    <lineage>
        <taxon>Eukaryota</taxon>
        <taxon>Viridiplantae</taxon>
        <taxon>Streptophyta</taxon>
        <taxon>Embryophyta</taxon>
        <taxon>Tracheophyta</taxon>
        <taxon>Spermatophyta</taxon>
        <taxon>Magnoliopsida</taxon>
        <taxon>eudicotyledons</taxon>
        <taxon>Gunneridae</taxon>
        <taxon>Pentapetalae</taxon>
        <taxon>rosids</taxon>
        <taxon>fabids</taxon>
        <taxon>Cucurbitales</taxon>
        <taxon>Cucurbitaceae</taxon>
        <taxon>Benincaseae</taxon>
        <taxon>Cucumis</taxon>
    </lineage>
</organism>
<dbReference type="Proteomes" id="UP000029981">
    <property type="component" value="Chromosome 7"/>
</dbReference>
<reference evidence="2 3" key="2">
    <citation type="journal article" date="2009" name="PLoS ONE">
        <title>An integrated genetic and cytogenetic map of the cucumber genome.</title>
        <authorList>
            <person name="Ren Y."/>
            <person name="Zhang Z."/>
            <person name="Liu J."/>
            <person name="Staub J.E."/>
            <person name="Han Y."/>
            <person name="Cheng Z."/>
            <person name="Li X."/>
            <person name="Lu J."/>
            <person name="Miao H."/>
            <person name="Kang H."/>
            <person name="Xie B."/>
            <person name="Gu X."/>
            <person name="Wang X."/>
            <person name="Du Y."/>
            <person name="Jin W."/>
            <person name="Huang S."/>
        </authorList>
    </citation>
    <scope>NUCLEOTIDE SEQUENCE [LARGE SCALE GENOMIC DNA]</scope>
    <source>
        <strain evidence="3">cv. 9930</strain>
    </source>
</reference>
<proteinExistence type="predicted"/>
<accession>A0A0A0K6Z8</accession>
<protein>
    <submittedName>
        <fullName evidence="2">Uncharacterized protein</fullName>
    </submittedName>
</protein>
<dbReference type="Gramene" id="KGN44057">
    <property type="protein sequence ID" value="KGN44057"/>
    <property type="gene ID" value="Csa_7G146490"/>
</dbReference>